<accession>A0ABQ8HVF1</accession>
<keyword evidence="5" id="KW-1133">Transmembrane helix</keyword>
<evidence type="ECO:0000256" key="5">
    <source>
        <dbReference type="ARBA" id="ARBA00022989"/>
    </source>
</evidence>
<comment type="subcellular location">
    <subcellularLocation>
        <location evidence="1">Membrane</location>
        <topology evidence="1">Multi-pass membrane protein</topology>
    </subcellularLocation>
</comment>
<dbReference type="Proteomes" id="UP000827721">
    <property type="component" value="Unassembled WGS sequence"/>
</dbReference>
<evidence type="ECO:0000256" key="1">
    <source>
        <dbReference type="ARBA" id="ARBA00004141"/>
    </source>
</evidence>
<evidence type="ECO:0000256" key="7">
    <source>
        <dbReference type="ARBA" id="ARBA00023265"/>
    </source>
</evidence>
<gene>
    <name evidence="9" type="ORF">JRO89_XS07G0279500</name>
</gene>
<sequence>MATIYPINCNPAGGNQVTGDYNKNGTENSRERSGCKGRAHGSTRRSPLLVQPPRLILFLINFVLFQMGSNMKPAIFNEKVAEALRKWHNTAKKQIKQNKGYHSSPRRSVEWETDSPSPSKHHHHNRGEGSSSSHHNLEQAFSIDHQNNRDVNETGLAQGGAAQQPPVVVPTQHEINIGSKEFSFDKRTSI</sequence>
<evidence type="ECO:0000313" key="9">
    <source>
        <dbReference type="EMBL" id="KAH7568346.1"/>
    </source>
</evidence>
<keyword evidence="3" id="KW-0812">Transmembrane</keyword>
<evidence type="ECO:0008006" key="11">
    <source>
        <dbReference type="Google" id="ProtNLM"/>
    </source>
</evidence>
<evidence type="ECO:0000256" key="8">
    <source>
        <dbReference type="SAM" id="MobiDB-lite"/>
    </source>
</evidence>
<dbReference type="Pfam" id="PF03094">
    <property type="entry name" value="Mlo"/>
    <property type="match status" value="1"/>
</dbReference>
<keyword evidence="4" id="KW-0611">Plant defense</keyword>
<organism evidence="9 10">
    <name type="scientific">Xanthoceras sorbifolium</name>
    <dbReference type="NCBI Taxonomy" id="99658"/>
    <lineage>
        <taxon>Eukaryota</taxon>
        <taxon>Viridiplantae</taxon>
        <taxon>Streptophyta</taxon>
        <taxon>Embryophyta</taxon>
        <taxon>Tracheophyta</taxon>
        <taxon>Spermatophyta</taxon>
        <taxon>Magnoliopsida</taxon>
        <taxon>eudicotyledons</taxon>
        <taxon>Gunneridae</taxon>
        <taxon>Pentapetalae</taxon>
        <taxon>rosids</taxon>
        <taxon>malvids</taxon>
        <taxon>Sapindales</taxon>
        <taxon>Sapindaceae</taxon>
        <taxon>Xanthoceroideae</taxon>
        <taxon>Xanthoceras</taxon>
    </lineage>
</organism>
<name>A0ABQ8HVF1_9ROSI</name>
<feature type="region of interest" description="Disordered" evidence="8">
    <location>
        <begin position="15"/>
        <end position="45"/>
    </location>
</feature>
<reference evidence="9 10" key="1">
    <citation type="submission" date="2021-02" db="EMBL/GenBank/DDBJ databases">
        <title>Plant Genome Project.</title>
        <authorList>
            <person name="Zhang R.-G."/>
        </authorList>
    </citation>
    <scope>NUCLEOTIDE SEQUENCE [LARGE SCALE GENOMIC DNA]</scope>
    <source>
        <tissue evidence="9">Leaves</tissue>
    </source>
</reference>
<evidence type="ECO:0000256" key="6">
    <source>
        <dbReference type="ARBA" id="ARBA00023136"/>
    </source>
</evidence>
<feature type="region of interest" description="Disordered" evidence="8">
    <location>
        <begin position="92"/>
        <end position="135"/>
    </location>
</feature>
<evidence type="ECO:0000256" key="2">
    <source>
        <dbReference type="ARBA" id="ARBA00006574"/>
    </source>
</evidence>
<proteinExistence type="inferred from homology"/>
<feature type="compositionally biased region" description="Polar residues" evidence="8">
    <location>
        <begin position="15"/>
        <end position="27"/>
    </location>
</feature>
<dbReference type="EMBL" id="JAFEMO010000007">
    <property type="protein sequence ID" value="KAH7568346.1"/>
    <property type="molecule type" value="Genomic_DNA"/>
</dbReference>
<evidence type="ECO:0000256" key="3">
    <source>
        <dbReference type="ARBA" id="ARBA00022692"/>
    </source>
</evidence>
<protein>
    <recommendedName>
        <fullName evidence="11">MLO-like protein 6</fullName>
    </recommendedName>
</protein>
<dbReference type="InterPro" id="IPR004326">
    <property type="entry name" value="Mlo"/>
</dbReference>
<evidence type="ECO:0000256" key="4">
    <source>
        <dbReference type="ARBA" id="ARBA00022821"/>
    </source>
</evidence>
<keyword evidence="10" id="KW-1185">Reference proteome</keyword>
<comment type="similarity">
    <text evidence="2">Belongs to the MLO family.</text>
</comment>
<keyword evidence="6" id="KW-0472">Membrane</keyword>
<comment type="caution">
    <text evidence="9">The sequence shown here is derived from an EMBL/GenBank/DDBJ whole genome shotgun (WGS) entry which is preliminary data.</text>
</comment>
<evidence type="ECO:0000313" key="10">
    <source>
        <dbReference type="Proteomes" id="UP000827721"/>
    </source>
</evidence>
<keyword evidence="7" id="KW-0568">Pathogenesis-related protein</keyword>